<evidence type="ECO:0000313" key="5">
    <source>
        <dbReference type="Proteomes" id="UP000237647"/>
    </source>
</evidence>
<dbReference type="EMBL" id="PVTK01000009">
    <property type="protein sequence ID" value="PRY63100.1"/>
    <property type="molecule type" value="Genomic_DNA"/>
</dbReference>
<dbReference type="RefSeq" id="WP_106375751.1">
    <property type="nucleotide sequence ID" value="NZ_PVTK01000009.1"/>
</dbReference>
<gene>
    <name evidence="4" type="ORF">B0H98_109105</name>
</gene>
<keyword evidence="1 4" id="KW-0808">Transferase</keyword>
<feature type="domain" description="N-acetyltransferase" evidence="3">
    <location>
        <begin position="1"/>
        <end position="150"/>
    </location>
</feature>
<protein>
    <submittedName>
        <fullName evidence="4">Ribosomal-protein-alanine N-acetyltransferase</fullName>
    </submittedName>
</protein>
<dbReference type="GO" id="GO:0016747">
    <property type="term" value="F:acyltransferase activity, transferring groups other than amino-acyl groups"/>
    <property type="evidence" value="ECO:0007669"/>
    <property type="project" value="InterPro"/>
</dbReference>
<dbReference type="AlphaFoldDB" id="A0A2T0UYT7"/>
<dbReference type="InterPro" id="IPR016181">
    <property type="entry name" value="Acyl_CoA_acyltransferase"/>
</dbReference>
<accession>A0A2T0UYT7</accession>
<evidence type="ECO:0000259" key="3">
    <source>
        <dbReference type="PROSITE" id="PS51186"/>
    </source>
</evidence>
<dbReference type="CDD" id="cd04301">
    <property type="entry name" value="NAT_SF"/>
    <property type="match status" value="1"/>
</dbReference>
<dbReference type="PANTHER" id="PTHR43420:SF12">
    <property type="entry name" value="N-ACETYLTRANSFERASE DOMAIN-CONTAINING PROTEIN"/>
    <property type="match status" value="1"/>
</dbReference>
<evidence type="ECO:0000256" key="1">
    <source>
        <dbReference type="ARBA" id="ARBA00022679"/>
    </source>
</evidence>
<comment type="caution">
    <text evidence="4">The sequence shown here is derived from an EMBL/GenBank/DDBJ whole genome shotgun (WGS) entry which is preliminary data.</text>
</comment>
<evidence type="ECO:0000256" key="2">
    <source>
        <dbReference type="ARBA" id="ARBA00023315"/>
    </source>
</evidence>
<dbReference type="InterPro" id="IPR050680">
    <property type="entry name" value="YpeA/RimI_acetyltransf"/>
</dbReference>
<dbReference type="PANTHER" id="PTHR43420">
    <property type="entry name" value="ACETYLTRANSFERASE"/>
    <property type="match status" value="1"/>
</dbReference>
<keyword evidence="5" id="KW-1185">Reference proteome</keyword>
<dbReference type="Gene3D" id="3.40.630.30">
    <property type="match status" value="1"/>
</dbReference>
<organism evidence="4 5">
    <name type="scientific">Vreelandella songnenensis</name>
    <dbReference type="NCBI Taxonomy" id="1176243"/>
    <lineage>
        <taxon>Bacteria</taxon>
        <taxon>Pseudomonadati</taxon>
        <taxon>Pseudomonadota</taxon>
        <taxon>Gammaproteobacteria</taxon>
        <taxon>Oceanospirillales</taxon>
        <taxon>Halomonadaceae</taxon>
        <taxon>Vreelandella</taxon>
    </lineage>
</organism>
<reference evidence="4 5" key="1">
    <citation type="submission" date="2018-03" db="EMBL/GenBank/DDBJ databases">
        <title>Genomic Encyclopedia of Type Strains, Phase III (KMG-III): the genomes of soil and plant-associated and newly described type strains.</title>
        <authorList>
            <person name="Whitman W."/>
        </authorList>
    </citation>
    <scope>NUCLEOTIDE SEQUENCE [LARGE SCALE GENOMIC DNA]</scope>
    <source>
        <strain evidence="4 5">CGMCC 1.12152</strain>
    </source>
</reference>
<dbReference type="Proteomes" id="UP000237647">
    <property type="component" value="Unassembled WGS sequence"/>
</dbReference>
<dbReference type="OrthoDB" id="9796919at2"/>
<sequence length="150" mass="16276">MVTELSQRDYAPLAALEAQAQSGVSASLLEEALMATRADSSVLGCFQEQTLVGYALLARLPFEAELQAIGVLPSCRHQGVGRALMQAVLVKASEWQSERLLLEVRAGNQAAIALYRHFGFVHDGQRKGYYPAVDQTAGREDALLMSLVLN</sequence>
<keyword evidence="2" id="KW-0012">Acyltransferase</keyword>
<proteinExistence type="predicted"/>
<evidence type="ECO:0000313" key="4">
    <source>
        <dbReference type="EMBL" id="PRY63100.1"/>
    </source>
</evidence>
<dbReference type="Pfam" id="PF00583">
    <property type="entry name" value="Acetyltransf_1"/>
    <property type="match status" value="1"/>
</dbReference>
<dbReference type="InterPro" id="IPR000182">
    <property type="entry name" value="GNAT_dom"/>
</dbReference>
<dbReference type="PROSITE" id="PS51186">
    <property type="entry name" value="GNAT"/>
    <property type="match status" value="1"/>
</dbReference>
<dbReference type="SUPFAM" id="SSF55729">
    <property type="entry name" value="Acyl-CoA N-acyltransferases (Nat)"/>
    <property type="match status" value="1"/>
</dbReference>
<name>A0A2T0UYT7_9GAMM</name>